<evidence type="ECO:0000313" key="2">
    <source>
        <dbReference type="Proteomes" id="UP000535020"/>
    </source>
</evidence>
<sequence length="94" mass="11049">MKAWAEMNFKKIQNKIFESIAIRTAILKRFWNMSMCVQKYFVSVSEPWDYESANGQDIIKGRILDKKSNDCIVFESDDFTQFDDIKSNILILTP</sequence>
<accession>A0A7Y9C6D2</accession>
<gene>
    <name evidence="1" type="ORF">HZF10_13505</name>
</gene>
<reference evidence="1 2" key="1">
    <citation type="submission" date="2020-07" db="EMBL/GenBank/DDBJ databases">
        <authorList>
            <person name="Sun Q."/>
        </authorList>
    </citation>
    <scope>NUCLEOTIDE SEQUENCE [LARGE SCALE GENOMIC DNA]</scope>
    <source>
        <strain evidence="1 2">MAH-1</strain>
    </source>
</reference>
<organism evidence="1 2">
    <name type="scientific">Flavobacterium agri</name>
    <dbReference type="NCBI Taxonomy" id="2743471"/>
    <lineage>
        <taxon>Bacteria</taxon>
        <taxon>Pseudomonadati</taxon>
        <taxon>Bacteroidota</taxon>
        <taxon>Flavobacteriia</taxon>
        <taxon>Flavobacteriales</taxon>
        <taxon>Flavobacteriaceae</taxon>
        <taxon>Flavobacterium</taxon>
    </lineage>
</organism>
<comment type="caution">
    <text evidence="1">The sequence shown here is derived from an EMBL/GenBank/DDBJ whole genome shotgun (WGS) entry which is preliminary data.</text>
</comment>
<name>A0A7Y9C6D2_9FLAO</name>
<dbReference type="EMBL" id="JACBJI010000006">
    <property type="protein sequence ID" value="NYA71940.1"/>
    <property type="molecule type" value="Genomic_DNA"/>
</dbReference>
<evidence type="ECO:0000313" key="1">
    <source>
        <dbReference type="EMBL" id="NYA71940.1"/>
    </source>
</evidence>
<dbReference type="AlphaFoldDB" id="A0A7Y9C6D2"/>
<proteinExistence type="predicted"/>
<dbReference type="Proteomes" id="UP000535020">
    <property type="component" value="Unassembled WGS sequence"/>
</dbReference>
<dbReference type="RefSeq" id="WP_176006751.1">
    <property type="nucleotide sequence ID" value="NZ_JABWMI010000015.1"/>
</dbReference>
<keyword evidence="2" id="KW-1185">Reference proteome</keyword>
<protein>
    <submittedName>
        <fullName evidence="1">Uncharacterized protein</fullName>
    </submittedName>
</protein>